<dbReference type="AlphaFoldDB" id="A0A0F9PED8"/>
<proteinExistence type="predicted"/>
<dbReference type="PROSITE" id="PS51257">
    <property type="entry name" value="PROKAR_LIPOPROTEIN"/>
    <property type="match status" value="1"/>
</dbReference>
<sequence length="159" mass="18180">MKSKLLLIGWLVVLLLSSAGCSDPYRARMQNLWKSLDYAKARGARVRQAWRQATAEEVEFISNLNNDQLVAYQTLSDIFATGNPAAEQLARRQLAQCFDGDGYAKAIVIMQDKHHARLEIDVARRSLRSLQQQGEELGRMRQRQMQAARGSMLRAWDWD</sequence>
<name>A0A0F9PED8_9ZZZZ</name>
<organism evidence="1">
    <name type="scientific">marine sediment metagenome</name>
    <dbReference type="NCBI Taxonomy" id="412755"/>
    <lineage>
        <taxon>unclassified sequences</taxon>
        <taxon>metagenomes</taxon>
        <taxon>ecological metagenomes</taxon>
    </lineage>
</organism>
<comment type="caution">
    <text evidence="1">The sequence shown here is derived from an EMBL/GenBank/DDBJ whole genome shotgun (WGS) entry which is preliminary data.</text>
</comment>
<evidence type="ECO:0000313" key="1">
    <source>
        <dbReference type="EMBL" id="KKM91727.1"/>
    </source>
</evidence>
<protein>
    <submittedName>
        <fullName evidence="1">Uncharacterized protein</fullName>
    </submittedName>
</protein>
<dbReference type="EMBL" id="LAZR01006494">
    <property type="protein sequence ID" value="KKM91727.1"/>
    <property type="molecule type" value="Genomic_DNA"/>
</dbReference>
<accession>A0A0F9PED8</accession>
<reference evidence="1" key="1">
    <citation type="journal article" date="2015" name="Nature">
        <title>Complex archaea that bridge the gap between prokaryotes and eukaryotes.</title>
        <authorList>
            <person name="Spang A."/>
            <person name="Saw J.H."/>
            <person name="Jorgensen S.L."/>
            <person name="Zaremba-Niedzwiedzka K."/>
            <person name="Martijn J."/>
            <person name="Lind A.E."/>
            <person name="van Eijk R."/>
            <person name="Schleper C."/>
            <person name="Guy L."/>
            <person name="Ettema T.J."/>
        </authorList>
    </citation>
    <scope>NUCLEOTIDE SEQUENCE</scope>
</reference>
<gene>
    <name evidence="1" type="ORF">LCGC14_1225650</name>
</gene>